<dbReference type="GeneID" id="19954886"/>
<dbReference type="RefSeq" id="XP_008618490.1">
    <property type="nucleotide sequence ID" value="XM_008620268.1"/>
</dbReference>
<dbReference type="PANTHER" id="PTHR45672">
    <property type="entry name" value="PROTEIN DISULFIDE-ISOMERASE C17H9.14C-RELATED"/>
    <property type="match status" value="1"/>
</dbReference>
<gene>
    <name evidence="5" type="ORF">SDRG_14159</name>
</gene>
<keyword evidence="2" id="KW-0472">Membrane</keyword>
<feature type="domain" description="Thioredoxin" evidence="4">
    <location>
        <begin position="158"/>
        <end position="272"/>
    </location>
</feature>
<dbReference type="GO" id="GO:0006457">
    <property type="term" value="P:protein folding"/>
    <property type="evidence" value="ECO:0007669"/>
    <property type="project" value="TreeGrafter"/>
</dbReference>
<dbReference type="InterPro" id="IPR036249">
    <property type="entry name" value="Thioredoxin-like_sf"/>
</dbReference>
<dbReference type="OrthoDB" id="71336at2759"/>
<dbReference type="Pfam" id="PF00085">
    <property type="entry name" value="Thioredoxin"/>
    <property type="match status" value="6"/>
</dbReference>
<evidence type="ECO:0000259" key="4">
    <source>
        <dbReference type="PROSITE" id="PS51352"/>
    </source>
</evidence>
<evidence type="ECO:0000256" key="1">
    <source>
        <dbReference type="ARBA" id="ARBA00006347"/>
    </source>
</evidence>
<evidence type="ECO:0000256" key="2">
    <source>
        <dbReference type="SAM" id="Phobius"/>
    </source>
</evidence>
<keyword evidence="6" id="KW-1185">Reference proteome</keyword>
<dbReference type="PANTHER" id="PTHR45672:SF11">
    <property type="entry name" value="PROTEIN DISULFIDE-ISOMERASE C17H9.14C"/>
    <property type="match status" value="1"/>
</dbReference>
<dbReference type="eggNOG" id="KOG0191">
    <property type="taxonomic scope" value="Eukaryota"/>
</dbReference>
<dbReference type="SUPFAM" id="SSF52833">
    <property type="entry name" value="Thioredoxin-like"/>
    <property type="match status" value="6"/>
</dbReference>
<accession>T0Q3S3</accession>
<dbReference type="Gene3D" id="3.40.30.10">
    <property type="entry name" value="Glutaredoxin"/>
    <property type="match status" value="6"/>
</dbReference>
<dbReference type="PROSITE" id="PS00194">
    <property type="entry name" value="THIOREDOXIN_1"/>
    <property type="match status" value="4"/>
</dbReference>
<proteinExistence type="inferred from homology"/>
<keyword evidence="3" id="KW-0732">Signal</keyword>
<feature type="domain" description="Thioredoxin" evidence="4">
    <location>
        <begin position="528"/>
        <end position="652"/>
    </location>
</feature>
<organism evidence="5 6">
    <name type="scientific">Saprolegnia diclina (strain VS20)</name>
    <dbReference type="NCBI Taxonomy" id="1156394"/>
    <lineage>
        <taxon>Eukaryota</taxon>
        <taxon>Sar</taxon>
        <taxon>Stramenopiles</taxon>
        <taxon>Oomycota</taxon>
        <taxon>Saprolegniomycetes</taxon>
        <taxon>Saprolegniales</taxon>
        <taxon>Saprolegniaceae</taxon>
        <taxon>Saprolegnia</taxon>
    </lineage>
</organism>
<feature type="domain" description="Thioredoxin" evidence="4">
    <location>
        <begin position="668"/>
        <end position="797"/>
    </location>
</feature>
<dbReference type="InterPro" id="IPR013766">
    <property type="entry name" value="Thioredoxin_domain"/>
</dbReference>
<dbReference type="STRING" id="1156394.T0Q3S3"/>
<dbReference type="VEuPathDB" id="FungiDB:SDRG_14159"/>
<name>T0Q3S3_SAPDV</name>
<dbReference type="GO" id="GO:0003756">
    <property type="term" value="F:protein disulfide isomerase activity"/>
    <property type="evidence" value="ECO:0007669"/>
    <property type="project" value="TreeGrafter"/>
</dbReference>
<protein>
    <recommendedName>
        <fullName evidence="4">Thioredoxin domain-containing protein</fullName>
    </recommendedName>
</protein>
<dbReference type="Proteomes" id="UP000030762">
    <property type="component" value="Unassembled WGS sequence"/>
</dbReference>
<dbReference type="InterPro" id="IPR017937">
    <property type="entry name" value="Thioredoxin_CS"/>
</dbReference>
<dbReference type="AlphaFoldDB" id="T0Q3S3"/>
<feature type="signal peptide" evidence="3">
    <location>
        <begin position="1"/>
        <end position="36"/>
    </location>
</feature>
<comment type="similarity">
    <text evidence="1">Belongs to the protein disulfide isomerase family.</text>
</comment>
<feature type="chain" id="PRO_5004583017" description="Thioredoxin domain-containing protein" evidence="3">
    <location>
        <begin position="37"/>
        <end position="869"/>
    </location>
</feature>
<feature type="domain" description="Thioredoxin" evidence="4">
    <location>
        <begin position="22"/>
        <end position="149"/>
    </location>
</feature>
<evidence type="ECO:0000256" key="3">
    <source>
        <dbReference type="SAM" id="SignalP"/>
    </source>
</evidence>
<keyword evidence="2" id="KW-1133">Transmembrane helix</keyword>
<dbReference type="OMA" id="MENPREG"/>
<dbReference type="EMBL" id="JH767199">
    <property type="protein sequence ID" value="EQC28065.1"/>
    <property type="molecule type" value="Genomic_DNA"/>
</dbReference>
<dbReference type="PROSITE" id="PS51352">
    <property type="entry name" value="THIOREDOXIN_2"/>
    <property type="match status" value="6"/>
</dbReference>
<dbReference type="CDD" id="cd02961">
    <property type="entry name" value="PDI_a_family"/>
    <property type="match status" value="6"/>
</dbReference>
<evidence type="ECO:0000313" key="5">
    <source>
        <dbReference type="EMBL" id="EQC28065.1"/>
    </source>
</evidence>
<feature type="domain" description="Thioredoxin" evidence="4">
    <location>
        <begin position="400"/>
        <end position="521"/>
    </location>
</feature>
<dbReference type="GO" id="GO:0005783">
    <property type="term" value="C:endoplasmic reticulum"/>
    <property type="evidence" value="ECO:0007669"/>
    <property type="project" value="TreeGrafter"/>
</dbReference>
<sequence>MQLSFHFSLPRTVSRMNKVLAALLAVSIALLSLVVAADDASNVIQLTGDNFNELTQLESGDRGDWLIKFYAPWCGHCKRLAPIFEELAIEVAGQTSIAEIDVEAHTDIKEQFGVTGYPTLLFFKHGKMYSFKGERTVAGFKTFLETGYEAMDAKPVPKKRDPNAPSFVEALTADTFDANVLAPGSNGWLVKFYAPWCGHCKQLAPTYDALSQDLNGQVHIAKVDVTEHEALGERFGIQGFPTLVFFKDGKMYEYAGTRSLDALTTFVTSGYLEQSGDPIPMADGGISEEDSAVVKLTTATFDELVLAPSSGGWFIKFMAPWCGHCKKMARTWEKLALSLQDNADVHIAKVDATDDVDLKLRFQVNGYPTVLFVKDNQMYAYDGARTLEALEAFATGGYTEKEASDIPTSPLVDLSDDTFDAVTRVHEPDADAWLVQFHAHWCGHCKEMMGAMLQTALTLKDHGNVHVARVDADKNAKLGMRFAITGYPTLVLIRDGRVYEFDGVRDPKLMTAFALTDYATKESRPLPPIAGTPSAKKAVSEIDEAALAHVHKLTTDDVRGAKLPRLVMFHAPWCGHCNKLLPTFGKVATALQAKHVLAGSIDGTNVANRPLLQAFSIASYPTVLMLHDTSYTLFEGERSMDALVAFADGGYKTATNTKDMPVIPTATKEVKEDAPTEMAKNVHVAEWTTTIFDTVLQGPANVSSELFVLEFYAQWCGPCRAFAAAYEAIAQELKTSAPNVVVARIDGALEDELRTRLNVQSYPSVLLVDKTKRLVYAFPGKERTKDAVLDFVKGGYKETTPTALPHPPSALHAMGHAVSLFVSELLALRFEMIAAVLVLGGGLGYTVAVLRSPKKLPKGLKPLKAKKNE</sequence>
<feature type="transmembrane region" description="Helical" evidence="2">
    <location>
        <begin position="832"/>
        <end position="850"/>
    </location>
</feature>
<dbReference type="PRINTS" id="PR00421">
    <property type="entry name" value="THIOREDOXIN"/>
</dbReference>
<feature type="domain" description="Thioredoxin" evidence="4">
    <location>
        <begin position="273"/>
        <end position="399"/>
    </location>
</feature>
<reference evidence="5 6" key="1">
    <citation type="submission" date="2012-04" db="EMBL/GenBank/DDBJ databases">
        <title>The Genome Sequence of Saprolegnia declina VS20.</title>
        <authorList>
            <consortium name="The Broad Institute Genome Sequencing Platform"/>
            <person name="Russ C."/>
            <person name="Nusbaum C."/>
            <person name="Tyler B."/>
            <person name="van West P."/>
            <person name="Dieguez-Uribeondo J."/>
            <person name="de Bruijn I."/>
            <person name="Tripathy S."/>
            <person name="Jiang R."/>
            <person name="Young S.K."/>
            <person name="Zeng Q."/>
            <person name="Gargeya S."/>
            <person name="Fitzgerald M."/>
            <person name="Haas B."/>
            <person name="Abouelleil A."/>
            <person name="Alvarado L."/>
            <person name="Arachchi H.M."/>
            <person name="Berlin A."/>
            <person name="Chapman S.B."/>
            <person name="Goldberg J."/>
            <person name="Griggs A."/>
            <person name="Gujja S."/>
            <person name="Hansen M."/>
            <person name="Howarth C."/>
            <person name="Imamovic A."/>
            <person name="Larimer J."/>
            <person name="McCowen C."/>
            <person name="Montmayeur A."/>
            <person name="Murphy C."/>
            <person name="Neiman D."/>
            <person name="Pearson M."/>
            <person name="Priest M."/>
            <person name="Roberts A."/>
            <person name="Saif S."/>
            <person name="Shea T."/>
            <person name="Sisk P."/>
            <person name="Sykes S."/>
            <person name="Wortman J."/>
            <person name="Nusbaum C."/>
            <person name="Birren B."/>
        </authorList>
    </citation>
    <scope>NUCLEOTIDE SEQUENCE [LARGE SCALE GENOMIC DNA]</scope>
    <source>
        <strain evidence="5 6">VS20</strain>
    </source>
</reference>
<evidence type="ECO:0000313" key="6">
    <source>
        <dbReference type="Proteomes" id="UP000030762"/>
    </source>
</evidence>
<dbReference type="InterPro" id="IPR051063">
    <property type="entry name" value="PDI"/>
</dbReference>
<keyword evidence="2" id="KW-0812">Transmembrane</keyword>
<dbReference type="InParanoid" id="T0Q3S3"/>